<dbReference type="GO" id="GO:0006886">
    <property type="term" value="P:intracellular protein transport"/>
    <property type="evidence" value="ECO:0007669"/>
    <property type="project" value="InterPro"/>
</dbReference>
<evidence type="ECO:0000256" key="1">
    <source>
        <dbReference type="SAM" id="MobiDB-lite"/>
    </source>
</evidence>
<dbReference type="EMBL" id="JAUJYO010000009">
    <property type="protein sequence ID" value="KAK1308556.1"/>
    <property type="molecule type" value="Genomic_DNA"/>
</dbReference>
<organism evidence="3 4">
    <name type="scientific">Acorus calamus</name>
    <name type="common">Sweet flag</name>
    <dbReference type="NCBI Taxonomy" id="4465"/>
    <lineage>
        <taxon>Eukaryota</taxon>
        <taxon>Viridiplantae</taxon>
        <taxon>Streptophyta</taxon>
        <taxon>Embryophyta</taxon>
        <taxon>Tracheophyta</taxon>
        <taxon>Spermatophyta</taxon>
        <taxon>Magnoliopsida</taxon>
        <taxon>Liliopsida</taxon>
        <taxon>Acoraceae</taxon>
        <taxon>Acorus</taxon>
    </lineage>
</organism>
<keyword evidence="4" id="KW-1185">Reference proteome</keyword>
<dbReference type="AlphaFoldDB" id="A0AAV9E4E1"/>
<feature type="compositionally biased region" description="Low complexity" evidence="1">
    <location>
        <begin position="71"/>
        <end position="81"/>
    </location>
</feature>
<dbReference type="Pfam" id="PF14806">
    <property type="entry name" value="Coatomer_b_Cpla"/>
    <property type="match status" value="1"/>
</dbReference>
<reference evidence="3" key="2">
    <citation type="submission" date="2023-06" db="EMBL/GenBank/DDBJ databases">
        <authorList>
            <person name="Ma L."/>
            <person name="Liu K.-W."/>
            <person name="Li Z."/>
            <person name="Hsiao Y.-Y."/>
            <person name="Qi Y."/>
            <person name="Fu T."/>
            <person name="Tang G."/>
            <person name="Zhang D."/>
            <person name="Sun W.-H."/>
            <person name="Liu D.-K."/>
            <person name="Li Y."/>
            <person name="Chen G.-Z."/>
            <person name="Liu X.-D."/>
            <person name="Liao X.-Y."/>
            <person name="Jiang Y.-T."/>
            <person name="Yu X."/>
            <person name="Hao Y."/>
            <person name="Huang J."/>
            <person name="Zhao X.-W."/>
            <person name="Ke S."/>
            <person name="Chen Y.-Y."/>
            <person name="Wu W.-L."/>
            <person name="Hsu J.-L."/>
            <person name="Lin Y.-F."/>
            <person name="Huang M.-D."/>
            <person name="Li C.-Y."/>
            <person name="Huang L."/>
            <person name="Wang Z.-W."/>
            <person name="Zhao X."/>
            <person name="Zhong W.-Y."/>
            <person name="Peng D.-H."/>
            <person name="Ahmad S."/>
            <person name="Lan S."/>
            <person name="Zhang J.-S."/>
            <person name="Tsai W.-C."/>
            <person name="Van De Peer Y."/>
            <person name="Liu Z.-J."/>
        </authorList>
    </citation>
    <scope>NUCLEOTIDE SEQUENCE</scope>
    <source>
        <strain evidence="3">CP</strain>
        <tissue evidence="3">Leaves</tissue>
    </source>
</reference>
<dbReference type="Proteomes" id="UP001180020">
    <property type="component" value="Unassembled WGS sequence"/>
</dbReference>
<dbReference type="PANTHER" id="PTHR10635">
    <property type="entry name" value="COATOMER SUBUNIT BETA"/>
    <property type="match status" value="1"/>
</dbReference>
<feature type="compositionally biased region" description="Basic and acidic residues" evidence="1">
    <location>
        <begin position="119"/>
        <end position="132"/>
    </location>
</feature>
<dbReference type="InterPro" id="IPR029446">
    <property type="entry name" value="COPB1_appendage_platform_dom"/>
</dbReference>
<dbReference type="GO" id="GO:0006891">
    <property type="term" value="P:intra-Golgi vesicle-mediated transport"/>
    <property type="evidence" value="ECO:0007669"/>
    <property type="project" value="TreeGrafter"/>
</dbReference>
<dbReference type="GO" id="GO:0006888">
    <property type="term" value="P:endoplasmic reticulum to Golgi vesicle-mediated transport"/>
    <property type="evidence" value="ECO:0007669"/>
    <property type="project" value="TreeGrafter"/>
</dbReference>
<gene>
    <name evidence="3" type="ORF">QJS10_CPA09g00849</name>
</gene>
<accession>A0AAV9E4E1</accession>
<proteinExistence type="predicted"/>
<dbReference type="PANTHER" id="PTHR10635:SF0">
    <property type="entry name" value="COATOMER SUBUNIT BETA"/>
    <property type="match status" value="1"/>
</dbReference>
<dbReference type="GO" id="GO:0030126">
    <property type="term" value="C:COPI vesicle coat"/>
    <property type="evidence" value="ECO:0007669"/>
    <property type="project" value="TreeGrafter"/>
</dbReference>
<evidence type="ECO:0000259" key="2">
    <source>
        <dbReference type="Pfam" id="PF14806"/>
    </source>
</evidence>
<feature type="region of interest" description="Disordered" evidence="1">
    <location>
        <begin position="71"/>
        <end position="168"/>
    </location>
</feature>
<protein>
    <submittedName>
        <fullName evidence="3">Coatomer subunit beta-1</fullName>
    </submittedName>
</protein>
<evidence type="ECO:0000313" key="3">
    <source>
        <dbReference type="EMBL" id="KAK1308556.1"/>
    </source>
</evidence>
<name>A0AAV9E4E1_ACOCL</name>
<reference evidence="3" key="1">
    <citation type="journal article" date="2023" name="Nat. Commun.">
        <title>Diploid and tetraploid genomes of Acorus and the evolution of monocots.</title>
        <authorList>
            <person name="Ma L."/>
            <person name="Liu K.W."/>
            <person name="Li Z."/>
            <person name="Hsiao Y.Y."/>
            <person name="Qi Y."/>
            <person name="Fu T."/>
            <person name="Tang G.D."/>
            <person name="Zhang D."/>
            <person name="Sun W.H."/>
            <person name="Liu D.K."/>
            <person name="Li Y."/>
            <person name="Chen G.Z."/>
            <person name="Liu X.D."/>
            <person name="Liao X.Y."/>
            <person name="Jiang Y.T."/>
            <person name="Yu X."/>
            <person name="Hao Y."/>
            <person name="Huang J."/>
            <person name="Zhao X.W."/>
            <person name="Ke S."/>
            <person name="Chen Y.Y."/>
            <person name="Wu W.L."/>
            <person name="Hsu J.L."/>
            <person name="Lin Y.F."/>
            <person name="Huang M.D."/>
            <person name="Li C.Y."/>
            <person name="Huang L."/>
            <person name="Wang Z.W."/>
            <person name="Zhao X."/>
            <person name="Zhong W.Y."/>
            <person name="Peng D.H."/>
            <person name="Ahmad S."/>
            <person name="Lan S."/>
            <person name="Zhang J.S."/>
            <person name="Tsai W.C."/>
            <person name="Van de Peer Y."/>
            <person name="Liu Z.J."/>
        </authorList>
    </citation>
    <scope>NUCLEOTIDE SEQUENCE</scope>
    <source>
        <strain evidence="3">CP</strain>
    </source>
</reference>
<evidence type="ECO:0000313" key="4">
    <source>
        <dbReference type="Proteomes" id="UP001180020"/>
    </source>
</evidence>
<feature type="compositionally biased region" description="Polar residues" evidence="1">
    <location>
        <begin position="133"/>
        <end position="155"/>
    </location>
</feature>
<comment type="caution">
    <text evidence="3">The sequence shown here is derived from an EMBL/GenBank/DDBJ whole genome shotgun (WGS) entry which is preliminary data.</text>
</comment>
<dbReference type="InterPro" id="IPR016460">
    <property type="entry name" value="COPB1"/>
</dbReference>
<sequence length="224" mass="24368">MVVLNDIHIDIVDYISPATYADLAFKHMWAEFEWVNKVLNDMIQDDLEAPIKKLYEVKVAEEAEAEAEAAAVSASSLPSSAIPSTGPPTTDPSIIIPAALIPPKPNQAVISSGTVGRRPPVDKGKDLLRGESSRSPQLAPSYTSSWDNKPQTLNTKGRHQGGRPLTPTRLASLSKSWAQLFPTQPKGHTNNELSFIAPSMEDGLPVVPSEEDDFQKWMSIGKTL</sequence>
<feature type="domain" description="Coatomer beta subunit appendage platform" evidence="2">
    <location>
        <begin position="1"/>
        <end position="57"/>
    </location>
</feature>